<comment type="cofactor">
    <cofactor evidence="7">
        <name>Zn(2+)</name>
        <dbReference type="ChEBI" id="CHEBI:29105"/>
    </cofactor>
    <cofactor evidence="7">
        <name>Fe(3+)</name>
        <dbReference type="ChEBI" id="CHEBI:29034"/>
    </cofactor>
    <text evidence="7">Binds 1 zinc or iron ion per subunit.</text>
</comment>
<evidence type="ECO:0000259" key="8">
    <source>
        <dbReference type="Pfam" id="PF01979"/>
    </source>
</evidence>
<dbReference type="InterPro" id="IPR005920">
    <property type="entry name" value="HutI"/>
</dbReference>
<keyword evidence="10" id="KW-1185">Reference proteome</keyword>
<dbReference type="InterPro" id="IPR006680">
    <property type="entry name" value="Amidohydro-rel"/>
</dbReference>
<sequence length="407" mass="43023">MTWDILLTDCRAATMAETGKPYGAIEDAAVALKDGRIAWVGARADLPAGDAKDTARLGGRWVSPGLIDCHTHLVYGGDRAAEFELRLKGATYEEIAKAGGGIASTVKATRAAGIDSLAASAAKRLTEIAAEGVTTIEIKSGYGLDLENERKQLAAARRLGEMHPVTIRTTCLAAHALPPEFAGNSDGYIDKVCTEILPAIAHEKLADAVDAFCEKIAFTTAQTRKVFETARRLGLPVKLHAEQLSDQGGTQLASEFGALSCDHLEYVSDAGITAMAKSGAVAVLLPGAFYALRETKLPPIDAFRRAGVPIAISTDHNPGTSPTLSLLLMLSMATTFFRLTPEEVLAGATRHAAKALGLQKSHGQLQTGMNADIAIWSIDRPAELSYWFGGNPCGGIIQNGAWVKKCA</sequence>
<evidence type="ECO:0000256" key="5">
    <source>
        <dbReference type="ARBA" id="ARBA00022833"/>
    </source>
</evidence>
<feature type="binding site" evidence="7">
    <location>
        <position position="243"/>
    </location>
    <ligand>
        <name>4-imidazolone-5-propanoate</name>
        <dbReference type="ChEBI" id="CHEBI:77893"/>
    </ligand>
</feature>
<dbReference type="GO" id="GO:0050480">
    <property type="term" value="F:imidazolonepropionase activity"/>
    <property type="evidence" value="ECO:0007669"/>
    <property type="project" value="UniProtKB-EC"/>
</dbReference>
<dbReference type="HAMAP" id="MF_00372">
    <property type="entry name" value="HutI"/>
    <property type="match status" value="1"/>
</dbReference>
<dbReference type="Gene3D" id="3.20.20.140">
    <property type="entry name" value="Metal-dependent hydrolases"/>
    <property type="match status" value="1"/>
</dbReference>
<feature type="binding site" evidence="7">
    <location>
        <position position="142"/>
    </location>
    <ligand>
        <name>4-imidazolone-5-propanoate</name>
        <dbReference type="ChEBI" id="CHEBI:77893"/>
    </ligand>
</feature>
<protein>
    <recommendedName>
        <fullName evidence="1 7">Imidazolonepropionase</fullName>
        <ecNumber evidence="1 7">3.5.2.7</ecNumber>
    </recommendedName>
    <alternativeName>
        <fullName evidence="7">Imidazolone-5-propionate hydrolase</fullName>
    </alternativeName>
</protein>
<feature type="binding site" evidence="7">
    <location>
        <position position="70"/>
    </location>
    <ligand>
        <name>Zn(2+)</name>
        <dbReference type="ChEBI" id="CHEBI:29105"/>
    </ligand>
</feature>
<dbReference type="InterPro" id="IPR011059">
    <property type="entry name" value="Metal-dep_hydrolase_composite"/>
</dbReference>
<dbReference type="CDD" id="cd01296">
    <property type="entry name" value="Imidazolone-5PH"/>
    <property type="match status" value="1"/>
</dbReference>
<dbReference type="PANTHER" id="PTHR42752">
    <property type="entry name" value="IMIDAZOLONEPROPIONASE"/>
    <property type="match status" value="1"/>
</dbReference>
<evidence type="ECO:0000313" key="10">
    <source>
        <dbReference type="Proteomes" id="UP001271769"/>
    </source>
</evidence>
<feature type="binding site" evidence="7">
    <location>
        <position position="72"/>
    </location>
    <ligand>
        <name>Fe(3+)</name>
        <dbReference type="ChEBI" id="CHEBI:29034"/>
    </ligand>
</feature>
<organism evidence="9 10">
    <name type="scientific">Dongia rigui</name>
    <dbReference type="NCBI Taxonomy" id="940149"/>
    <lineage>
        <taxon>Bacteria</taxon>
        <taxon>Pseudomonadati</taxon>
        <taxon>Pseudomonadota</taxon>
        <taxon>Alphaproteobacteria</taxon>
        <taxon>Rhodospirillales</taxon>
        <taxon>Dongiaceae</taxon>
        <taxon>Dongia</taxon>
    </lineage>
</organism>
<gene>
    <name evidence="7 9" type="primary">hutI</name>
    <name evidence="9" type="ORF">SMD31_00760</name>
</gene>
<keyword evidence="5 7" id="KW-0862">Zinc</keyword>
<evidence type="ECO:0000256" key="1">
    <source>
        <dbReference type="ARBA" id="ARBA00012864"/>
    </source>
</evidence>
<feature type="binding site" evidence="7">
    <location>
        <position position="79"/>
    </location>
    <ligand>
        <name>4-imidazolone-5-propanoate</name>
        <dbReference type="ChEBI" id="CHEBI:77893"/>
    </ligand>
</feature>
<dbReference type="RefSeq" id="WP_320498659.1">
    <property type="nucleotide sequence ID" value="NZ_JAXCLX010000001.1"/>
</dbReference>
<reference evidence="9 10" key="1">
    <citation type="journal article" date="2013" name="Antonie Van Leeuwenhoek">
        <title>Dongia rigui sp. nov., isolated from freshwater of a large wetland in Korea.</title>
        <authorList>
            <person name="Baik K.S."/>
            <person name="Hwang Y.M."/>
            <person name="Choi J.S."/>
            <person name="Kwon J."/>
            <person name="Seong C.N."/>
        </authorList>
    </citation>
    <scope>NUCLEOTIDE SEQUENCE [LARGE SCALE GENOMIC DNA]</scope>
    <source>
        <strain evidence="9 10">04SU4-P</strain>
    </source>
</reference>
<dbReference type="InterPro" id="IPR032466">
    <property type="entry name" value="Metal_Hydrolase"/>
</dbReference>
<accession>A0ABU5DSR6</accession>
<name>A0ABU5DSR6_9PROT</name>
<comment type="pathway">
    <text evidence="7">Amino-acid degradation; L-histidine degradation into L-glutamate; N-formimidoyl-L-glutamate from L-histidine: step 3/3.</text>
</comment>
<evidence type="ECO:0000256" key="2">
    <source>
        <dbReference type="ARBA" id="ARBA00022723"/>
    </source>
</evidence>
<dbReference type="PANTHER" id="PTHR42752:SF1">
    <property type="entry name" value="IMIDAZOLONEPROPIONASE-RELATED"/>
    <property type="match status" value="1"/>
</dbReference>
<comment type="caution">
    <text evidence="9">The sequence shown here is derived from an EMBL/GenBank/DDBJ whole genome shotgun (WGS) entry which is preliminary data.</text>
</comment>
<evidence type="ECO:0000256" key="6">
    <source>
        <dbReference type="ARBA" id="ARBA00023004"/>
    </source>
</evidence>
<keyword evidence="4 7" id="KW-0369">Histidine metabolism</keyword>
<evidence type="ECO:0000256" key="3">
    <source>
        <dbReference type="ARBA" id="ARBA00022801"/>
    </source>
</evidence>
<evidence type="ECO:0000313" key="9">
    <source>
        <dbReference type="EMBL" id="MDY0870428.1"/>
    </source>
</evidence>
<keyword evidence="7" id="KW-0963">Cytoplasm</keyword>
<feature type="binding site" evidence="7">
    <location>
        <position position="142"/>
    </location>
    <ligand>
        <name>N-formimidoyl-L-glutamate</name>
        <dbReference type="ChEBI" id="CHEBI:58928"/>
    </ligand>
</feature>
<feature type="binding site" evidence="7">
    <location>
        <position position="320"/>
    </location>
    <ligand>
        <name>4-imidazolone-5-propanoate</name>
        <dbReference type="ChEBI" id="CHEBI:77893"/>
    </ligand>
</feature>
<comment type="subcellular location">
    <subcellularLocation>
        <location evidence="7">Cytoplasm</location>
    </subcellularLocation>
</comment>
<evidence type="ECO:0000256" key="7">
    <source>
        <dbReference type="HAMAP-Rule" id="MF_00372"/>
    </source>
</evidence>
<dbReference type="Proteomes" id="UP001271769">
    <property type="component" value="Unassembled WGS sequence"/>
</dbReference>
<dbReference type="EC" id="3.5.2.7" evidence="1 7"/>
<dbReference type="EMBL" id="JAXCLX010000001">
    <property type="protein sequence ID" value="MDY0870428.1"/>
    <property type="molecule type" value="Genomic_DNA"/>
</dbReference>
<dbReference type="Gene3D" id="2.30.40.10">
    <property type="entry name" value="Urease, subunit C, domain 1"/>
    <property type="match status" value="1"/>
</dbReference>
<keyword evidence="3 7" id="KW-0378">Hydrolase</keyword>
<feature type="binding site" evidence="7">
    <location>
        <position position="175"/>
    </location>
    <ligand>
        <name>4-imidazolone-5-propanoate</name>
        <dbReference type="ChEBI" id="CHEBI:77893"/>
    </ligand>
</feature>
<dbReference type="Pfam" id="PF01979">
    <property type="entry name" value="Amidohydro_1"/>
    <property type="match status" value="1"/>
</dbReference>
<dbReference type="SUPFAM" id="SSF51556">
    <property type="entry name" value="Metallo-dependent hydrolases"/>
    <property type="match status" value="1"/>
</dbReference>
<keyword evidence="2 7" id="KW-0479">Metal-binding</keyword>
<feature type="binding site" evidence="7">
    <location>
        <position position="70"/>
    </location>
    <ligand>
        <name>Fe(3+)</name>
        <dbReference type="ChEBI" id="CHEBI:29034"/>
    </ligand>
</feature>
<feature type="binding site" evidence="7">
    <location>
        <position position="72"/>
    </location>
    <ligand>
        <name>Zn(2+)</name>
        <dbReference type="ChEBI" id="CHEBI:29105"/>
    </ligand>
</feature>
<dbReference type="NCBIfam" id="TIGR01224">
    <property type="entry name" value="hutI"/>
    <property type="match status" value="1"/>
</dbReference>
<feature type="binding site" evidence="7">
    <location>
        <position position="319"/>
    </location>
    <ligand>
        <name>N-formimidoyl-L-glutamate</name>
        <dbReference type="ChEBI" id="CHEBI:58928"/>
    </ligand>
</feature>
<dbReference type="SUPFAM" id="SSF51338">
    <property type="entry name" value="Composite domain of metallo-dependent hydrolases"/>
    <property type="match status" value="1"/>
</dbReference>
<feature type="domain" description="Amidohydrolase-related" evidence="8">
    <location>
        <begin position="61"/>
        <end position="388"/>
    </location>
</feature>
<feature type="binding site" evidence="7">
    <location>
        <position position="240"/>
    </location>
    <ligand>
        <name>Fe(3+)</name>
        <dbReference type="ChEBI" id="CHEBI:29034"/>
    </ligand>
</feature>
<feature type="binding site" evidence="7">
    <location>
        <position position="315"/>
    </location>
    <ligand>
        <name>Fe(3+)</name>
        <dbReference type="ChEBI" id="CHEBI:29034"/>
    </ligand>
</feature>
<comment type="similarity">
    <text evidence="7">Belongs to the metallo-dependent hydrolases superfamily. HutI family.</text>
</comment>
<feature type="binding site" evidence="7">
    <location>
        <position position="240"/>
    </location>
    <ligand>
        <name>Zn(2+)</name>
        <dbReference type="ChEBI" id="CHEBI:29105"/>
    </ligand>
</feature>
<comment type="function">
    <text evidence="7">Catalyzes the hydrolytic cleavage of the carbon-nitrogen bond in imidazolone-5-propanoate to yield N-formimidoyl-L-glutamate. It is the third step in the universal histidine degradation pathway.</text>
</comment>
<proteinExistence type="inferred from homology"/>
<keyword evidence="6 7" id="KW-0408">Iron</keyword>
<comment type="catalytic activity">
    <reaction evidence="7">
        <text>4-imidazolone-5-propanoate + H2O = N-formimidoyl-L-glutamate</text>
        <dbReference type="Rhea" id="RHEA:23660"/>
        <dbReference type="ChEBI" id="CHEBI:15377"/>
        <dbReference type="ChEBI" id="CHEBI:58928"/>
        <dbReference type="ChEBI" id="CHEBI:77893"/>
        <dbReference type="EC" id="3.5.2.7"/>
    </reaction>
</comment>
<evidence type="ECO:0000256" key="4">
    <source>
        <dbReference type="ARBA" id="ARBA00022808"/>
    </source>
</evidence>
<feature type="binding site" evidence="7">
    <location>
        <position position="317"/>
    </location>
    <ligand>
        <name>N-formimidoyl-L-glutamate</name>
        <dbReference type="ChEBI" id="CHEBI:58928"/>
    </ligand>
</feature>
<feature type="binding site" evidence="7">
    <location>
        <position position="315"/>
    </location>
    <ligand>
        <name>Zn(2+)</name>
        <dbReference type="ChEBI" id="CHEBI:29105"/>
    </ligand>
</feature>